<comment type="caution">
    <text evidence="12">The sequence shown here is derived from an EMBL/GenBank/DDBJ whole genome shotgun (WGS) entry which is preliminary data.</text>
</comment>
<protein>
    <submittedName>
        <fullName evidence="12">Cytochrome c4</fullName>
    </submittedName>
</protein>
<evidence type="ECO:0000256" key="10">
    <source>
        <dbReference type="SAM" id="SignalP"/>
    </source>
</evidence>
<dbReference type="InterPro" id="IPR009056">
    <property type="entry name" value="Cyt_c-like_dom"/>
</dbReference>
<dbReference type="GO" id="GO:0009055">
    <property type="term" value="F:electron transfer activity"/>
    <property type="evidence" value="ECO:0007669"/>
    <property type="project" value="InterPro"/>
</dbReference>
<feature type="binding site" description="covalent" evidence="8">
    <location>
        <position position="130"/>
    </location>
    <ligand>
        <name>heme c</name>
        <dbReference type="ChEBI" id="CHEBI:61717"/>
        <label>2</label>
    </ligand>
</feature>
<keyword evidence="13" id="KW-1185">Reference proteome</keyword>
<evidence type="ECO:0000259" key="11">
    <source>
        <dbReference type="PROSITE" id="PS51007"/>
    </source>
</evidence>
<evidence type="ECO:0000256" key="4">
    <source>
        <dbReference type="ARBA" id="ARBA00022723"/>
    </source>
</evidence>
<dbReference type="PROSITE" id="PS51007">
    <property type="entry name" value="CYTC"/>
    <property type="match status" value="1"/>
</dbReference>
<dbReference type="InterPro" id="IPR036909">
    <property type="entry name" value="Cyt_c-like_dom_sf"/>
</dbReference>
<reference evidence="12 13" key="1">
    <citation type="submission" date="2019-09" db="EMBL/GenBank/DDBJ databases">
        <title>Whole-genome sequence of the purple sulfur bacterium Thiohalocapsa marina DSM 19078.</title>
        <authorList>
            <person name="Kyndt J.A."/>
            <person name="Meyer T.E."/>
        </authorList>
    </citation>
    <scope>NUCLEOTIDE SEQUENCE [LARGE SCALE GENOMIC DNA]</scope>
    <source>
        <strain evidence="12 13">DSM 19078</strain>
    </source>
</reference>
<dbReference type="InterPro" id="IPR050597">
    <property type="entry name" value="Cytochrome_c_Oxidase_Subunit"/>
</dbReference>
<organism evidence="12 13">
    <name type="scientific">Thiohalocapsa marina</name>
    <dbReference type="NCBI Taxonomy" id="424902"/>
    <lineage>
        <taxon>Bacteria</taxon>
        <taxon>Pseudomonadati</taxon>
        <taxon>Pseudomonadota</taxon>
        <taxon>Gammaproteobacteria</taxon>
        <taxon>Chromatiales</taxon>
        <taxon>Chromatiaceae</taxon>
        <taxon>Thiohalocapsa</taxon>
    </lineage>
</organism>
<feature type="binding site" description="covalent" evidence="8">
    <location>
        <position position="40"/>
    </location>
    <ligand>
        <name>heme c</name>
        <dbReference type="ChEBI" id="CHEBI:61717"/>
        <label>1</label>
    </ligand>
</feature>
<comment type="PTM">
    <text evidence="8">Binds 2 heme c groups covalently per subunit.</text>
</comment>
<gene>
    <name evidence="12" type="ORF">F2Q65_08065</name>
</gene>
<keyword evidence="10" id="KW-0732">Signal</keyword>
<evidence type="ECO:0000313" key="12">
    <source>
        <dbReference type="EMBL" id="KAA6185685.1"/>
    </source>
</evidence>
<dbReference type="Proteomes" id="UP000322981">
    <property type="component" value="Unassembled WGS sequence"/>
</dbReference>
<evidence type="ECO:0000256" key="7">
    <source>
        <dbReference type="ARBA" id="ARBA00023004"/>
    </source>
</evidence>
<feature type="domain" description="Cytochrome c" evidence="11">
    <location>
        <begin position="22"/>
        <end position="103"/>
    </location>
</feature>
<keyword evidence="2" id="KW-0813">Transport</keyword>
<dbReference type="GO" id="GO:0042597">
    <property type="term" value="C:periplasmic space"/>
    <property type="evidence" value="ECO:0007669"/>
    <property type="project" value="UniProtKB-SubCell"/>
</dbReference>
<dbReference type="EMBL" id="VWXX01000008">
    <property type="protein sequence ID" value="KAA6185685.1"/>
    <property type="molecule type" value="Genomic_DNA"/>
</dbReference>
<evidence type="ECO:0000256" key="8">
    <source>
        <dbReference type="PIRSR" id="PIRSR000005-1"/>
    </source>
</evidence>
<dbReference type="PANTHER" id="PTHR33751:SF9">
    <property type="entry name" value="CYTOCHROME C4"/>
    <property type="match status" value="1"/>
</dbReference>
<name>A0A5M8FRR5_9GAMM</name>
<feature type="binding site" description="covalent" evidence="8">
    <location>
        <position position="127"/>
    </location>
    <ligand>
        <name>heme c</name>
        <dbReference type="ChEBI" id="CHEBI:61717"/>
        <label>2</label>
    </ligand>
</feature>
<comment type="subcellular location">
    <subcellularLocation>
        <location evidence="1">Periplasm</location>
    </subcellularLocation>
</comment>
<feature type="signal peptide" evidence="10">
    <location>
        <begin position="1"/>
        <end position="25"/>
    </location>
</feature>
<evidence type="ECO:0000256" key="9">
    <source>
        <dbReference type="PIRSR" id="PIRSR000005-2"/>
    </source>
</evidence>
<feature type="binding site" description="axial binding residue" evidence="9">
    <location>
        <position position="41"/>
    </location>
    <ligand>
        <name>heme c</name>
        <dbReference type="ChEBI" id="CHEBI:61717"/>
        <label>1</label>
    </ligand>
    <ligandPart>
        <name>Fe</name>
        <dbReference type="ChEBI" id="CHEBI:18248"/>
    </ligandPart>
</feature>
<keyword evidence="5" id="KW-0574">Periplasm</keyword>
<feature type="binding site" description="axial binding residue" evidence="9">
    <location>
        <position position="173"/>
    </location>
    <ligand>
        <name>heme c</name>
        <dbReference type="ChEBI" id="CHEBI:61717"/>
        <label>2</label>
    </ligand>
    <ligandPart>
        <name>Fe</name>
        <dbReference type="ChEBI" id="CHEBI:18248"/>
    </ligandPart>
</feature>
<keyword evidence="7 9" id="KW-0408">Iron</keyword>
<keyword evidence="3 8" id="KW-0349">Heme</keyword>
<sequence>MAKLTTKLALIGGTLALGLSSGAMAEGATAKMLADTCAGCHGTNGNSVGPASPTIAGMDPLVFVDTMLAFQSGDTYSTIMGRIARGYSEEELEKMGEFFHAQEFIPAAQEFNHPLVDQGAKLHDKYCEKCHIEGGKPVPDEEDYYILAGQWTPYLKYAMSDFQEGRRILPKKMGKKLEAMIEDHGAESVDALYAFYAAYSDFESAGGDDDDED</sequence>
<dbReference type="GO" id="GO:0005506">
    <property type="term" value="F:iron ion binding"/>
    <property type="evidence" value="ECO:0007669"/>
    <property type="project" value="InterPro"/>
</dbReference>
<evidence type="ECO:0000256" key="3">
    <source>
        <dbReference type="ARBA" id="ARBA00022617"/>
    </source>
</evidence>
<feature type="chain" id="PRO_5024280141" evidence="10">
    <location>
        <begin position="26"/>
        <end position="213"/>
    </location>
</feature>
<dbReference type="PANTHER" id="PTHR33751">
    <property type="entry name" value="CBB3-TYPE CYTOCHROME C OXIDASE SUBUNIT FIXP"/>
    <property type="match status" value="1"/>
</dbReference>
<feature type="binding site" description="axial binding residue" evidence="9">
    <location>
        <position position="131"/>
    </location>
    <ligand>
        <name>heme c</name>
        <dbReference type="ChEBI" id="CHEBI:61717"/>
        <label>2</label>
    </ligand>
    <ligandPart>
        <name>Fe</name>
        <dbReference type="ChEBI" id="CHEBI:18248"/>
    </ligandPart>
</feature>
<evidence type="ECO:0000256" key="2">
    <source>
        <dbReference type="ARBA" id="ARBA00022448"/>
    </source>
</evidence>
<evidence type="ECO:0000256" key="1">
    <source>
        <dbReference type="ARBA" id="ARBA00004418"/>
    </source>
</evidence>
<dbReference type="GO" id="GO:0020037">
    <property type="term" value="F:heme binding"/>
    <property type="evidence" value="ECO:0007669"/>
    <property type="project" value="InterPro"/>
</dbReference>
<keyword evidence="6" id="KW-0249">Electron transport</keyword>
<dbReference type="SUPFAM" id="SSF46626">
    <property type="entry name" value="Cytochrome c"/>
    <property type="match status" value="2"/>
</dbReference>
<dbReference type="AlphaFoldDB" id="A0A5M8FRR5"/>
<dbReference type="PIRSF" id="PIRSF000005">
    <property type="entry name" value="Cytochrome_c4"/>
    <property type="match status" value="1"/>
</dbReference>
<dbReference type="OrthoDB" id="188778at2"/>
<dbReference type="InterPro" id="IPR024167">
    <property type="entry name" value="Cytochrome_c4-like"/>
</dbReference>
<keyword evidence="4 9" id="KW-0479">Metal-binding</keyword>
<dbReference type="Gene3D" id="1.10.760.10">
    <property type="entry name" value="Cytochrome c-like domain"/>
    <property type="match status" value="2"/>
</dbReference>
<feature type="binding site" description="axial binding residue" evidence="9">
    <location>
        <position position="80"/>
    </location>
    <ligand>
        <name>heme c</name>
        <dbReference type="ChEBI" id="CHEBI:61717"/>
        <label>1</label>
    </ligand>
    <ligandPart>
        <name>Fe</name>
        <dbReference type="ChEBI" id="CHEBI:18248"/>
    </ligandPart>
</feature>
<evidence type="ECO:0000313" key="13">
    <source>
        <dbReference type="Proteomes" id="UP000322981"/>
    </source>
</evidence>
<evidence type="ECO:0000256" key="6">
    <source>
        <dbReference type="ARBA" id="ARBA00022982"/>
    </source>
</evidence>
<proteinExistence type="predicted"/>
<feature type="binding site" description="covalent" evidence="8">
    <location>
        <position position="37"/>
    </location>
    <ligand>
        <name>heme c</name>
        <dbReference type="ChEBI" id="CHEBI:61717"/>
        <label>1</label>
    </ligand>
</feature>
<evidence type="ECO:0000256" key="5">
    <source>
        <dbReference type="ARBA" id="ARBA00022764"/>
    </source>
</evidence>
<accession>A0A5M8FRR5</accession>